<keyword evidence="5" id="KW-1185">Reference proteome</keyword>
<dbReference type="Gene3D" id="1.10.580.10">
    <property type="entry name" value="Citrate Synthase, domain 1"/>
    <property type="match status" value="2"/>
</dbReference>
<comment type="similarity">
    <text evidence="1">Belongs to the citrate synthase family.</text>
</comment>
<evidence type="ECO:0000256" key="1">
    <source>
        <dbReference type="ARBA" id="ARBA00010566"/>
    </source>
</evidence>
<dbReference type="EMBL" id="BMGG01000006">
    <property type="protein sequence ID" value="GGC74723.1"/>
    <property type="molecule type" value="Genomic_DNA"/>
</dbReference>
<sequence>MSLAPARPALMSADEAAARLKVSRATLYAYVSRGLIRSAPHPTDPRGRLYAGADVDRLIDRKARLRRPSTAAASALDWGLPVLETRITAIDGGRLLYRGRDAAEIAETYALEEAARLLWAAVDADPFPPSGFDPAAVAGWSETARRLQAAAATDKAIALLALLLDEEPPGLPEAQFPGRGARLMQALASAFAGTAIVPGARLHEALAQAWGRPAAADPIRRALVLSADHELNPSTFAVRVVAATAASLTASLIAGLAALGGARHGRMTEQVTALFDEIERAGGAARGLKARMARGEAIPGFGHALYPDGDPRARALIRHIGGSADTLELVAHAERLTGRLATIDVALAAIARGHDLPAGAPLALFALGRTAGWIAHAQEQRATGQLIRPRARFVS</sequence>
<dbReference type="InterPro" id="IPR041657">
    <property type="entry name" value="HTH_17"/>
</dbReference>
<dbReference type="SUPFAM" id="SSF48256">
    <property type="entry name" value="Citrate synthase"/>
    <property type="match status" value="1"/>
</dbReference>
<reference evidence="4" key="1">
    <citation type="journal article" date="2014" name="Int. J. Syst. Evol. Microbiol.">
        <title>Complete genome sequence of Corynebacterium casei LMG S-19264T (=DSM 44701T), isolated from a smear-ripened cheese.</title>
        <authorList>
            <consortium name="US DOE Joint Genome Institute (JGI-PGF)"/>
            <person name="Walter F."/>
            <person name="Albersmeier A."/>
            <person name="Kalinowski J."/>
            <person name="Ruckert C."/>
        </authorList>
    </citation>
    <scope>NUCLEOTIDE SEQUENCE</scope>
    <source>
        <strain evidence="4">CGMCC 1.12919</strain>
    </source>
</reference>
<feature type="domain" description="Helix-turn-helix" evidence="3">
    <location>
        <begin position="10"/>
        <end position="62"/>
    </location>
</feature>
<dbReference type="GO" id="GO:0046912">
    <property type="term" value="F:acyltransferase activity, acyl groups converted into alkyl on transfer"/>
    <property type="evidence" value="ECO:0007669"/>
    <property type="project" value="InterPro"/>
</dbReference>
<accession>A0A916UJL5</accession>
<evidence type="ECO:0000313" key="5">
    <source>
        <dbReference type="Proteomes" id="UP000637002"/>
    </source>
</evidence>
<dbReference type="Pfam" id="PF12728">
    <property type="entry name" value="HTH_17"/>
    <property type="match status" value="1"/>
</dbReference>
<dbReference type="InterPro" id="IPR009061">
    <property type="entry name" value="DNA-bd_dom_put_sf"/>
</dbReference>
<dbReference type="GO" id="GO:0005829">
    <property type="term" value="C:cytosol"/>
    <property type="evidence" value="ECO:0007669"/>
    <property type="project" value="TreeGrafter"/>
</dbReference>
<evidence type="ECO:0000313" key="4">
    <source>
        <dbReference type="EMBL" id="GGC74723.1"/>
    </source>
</evidence>
<dbReference type="Proteomes" id="UP000637002">
    <property type="component" value="Unassembled WGS sequence"/>
</dbReference>
<name>A0A916UJL5_9HYPH</name>
<dbReference type="InterPro" id="IPR002020">
    <property type="entry name" value="Citrate_synthase"/>
</dbReference>
<dbReference type="PANTHER" id="PTHR11739">
    <property type="entry name" value="CITRATE SYNTHASE"/>
    <property type="match status" value="1"/>
</dbReference>
<dbReference type="InterPro" id="IPR036969">
    <property type="entry name" value="Citrate_synthase_sf"/>
</dbReference>
<gene>
    <name evidence="4" type="ORF">GCM10010994_36480</name>
</gene>
<comment type="caution">
    <text evidence="4">The sequence shown here is derived from an EMBL/GenBank/DDBJ whole genome shotgun (WGS) entry which is preliminary data.</text>
</comment>
<dbReference type="Pfam" id="PF00285">
    <property type="entry name" value="Citrate_synt"/>
    <property type="match status" value="1"/>
</dbReference>
<reference evidence="4" key="2">
    <citation type="submission" date="2020-09" db="EMBL/GenBank/DDBJ databases">
        <authorList>
            <person name="Sun Q."/>
            <person name="Zhou Y."/>
        </authorList>
    </citation>
    <scope>NUCLEOTIDE SEQUENCE</scope>
    <source>
        <strain evidence="4">CGMCC 1.12919</strain>
    </source>
</reference>
<keyword evidence="2" id="KW-0808">Transferase</keyword>
<dbReference type="GO" id="GO:0005975">
    <property type="term" value="P:carbohydrate metabolic process"/>
    <property type="evidence" value="ECO:0007669"/>
    <property type="project" value="TreeGrafter"/>
</dbReference>
<dbReference type="GO" id="GO:0006099">
    <property type="term" value="P:tricarboxylic acid cycle"/>
    <property type="evidence" value="ECO:0007669"/>
    <property type="project" value="TreeGrafter"/>
</dbReference>
<dbReference type="RefSeq" id="WP_244642067.1">
    <property type="nucleotide sequence ID" value="NZ_BMGG01000006.1"/>
</dbReference>
<protein>
    <submittedName>
        <fullName evidence="4">Citrate synthase</fullName>
    </submittedName>
</protein>
<dbReference type="CDD" id="cd06102">
    <property type="entry name" value="citrate_synt_like_2"/>
    <property type="match status" value="1"/>
</dbReference>
<dbReference type="PANTHER" id="PTHR11739:SF4">
    <property type="entry name" value="CITRATE SYNTHASE, PEROXISOMAL"/>
    <property type="match status" value="1"/>
</dbReference>
<dbReference type="AlphaFoldDB" id="A0A916UJL5"/>
<dbReference type="PRINTS" id="PR00143">
    <property type="entry name" value="CITRTSNTHASE"/>
</dbReference>
<dbReference type="InterPro" id="IPR016142">
    <property type="entry name" value="Citrate_synth-like_lrg_a-sub"/>
</dbReference>
<dbReference type="SUPFAM" id="SSF46955">
    <property type="entry name" value="Putative DNA-binding domain"/>
    <property type="match status" value="1"/>
</dbReference>
<organism evidence="4 5">
    <name type="scientific">Chelatococcus reniformis</name>
    <dbReference type="NCBI Taxonomy" id="1494448"/>
    <lineage>
        <taxon>Bacteria</taxon>
        <taxon>Pseudomonadati</taxon>
        <taxon>Pseudomonadota</taxon>
        <taxon>Alphaproteobacteria</taxon>
        <taxon>Hyphomicrobiales</taxon>
        <taxon>Chelatococcaceae</taxon>
        <taxon>Chelatococcus</taxon>
    </lineage>
</organism>
<evidence type="ECO:0000256" key="2">
    <source>
        <dbReference type="ARBA" id="ARBA00022679"/>
    </source>
</evidence>
<evidence type="ECO:0000259" key="3">
    <source>
        <dbReference type="Pfam" id="PF12728"/>
    </source>
</evidence>
<proteinExistence type="inferred from homology"/>